<dbReference type="GO" id="GO:1990429">
    <property type="term" value="C:peroxisomal importomer complex"/>
    <property type="evidence" value="ECO:0007669"/>
    <property type="project" value="TreeGrafter"/>
</dbReference>
<feature type="compositionally biased region" description="Polar residues" evidence="8">
    <location>
        <begin position="232"/>
        <end position="241"/>
    </location>
</feature>
<dbReference type="PANTHER" id="PTHR23058">
    <property type="entry name" value="PEROXISOMAL MEMBRANE PROTEIN PEX14"/>
    <property type="match status" value="1"/>
</dbReference>
<protein>
    <recommendedName>
        <fullName evidence="4 7">Peroxisomal membrane protein PEX14</fullName>
    </recommendedName>
    <alternativeName>
        <fullName evidence="5 7">Peroxin-14</fullName>
    </alternativeName>
</protein>
<dbReference type="GO" id="GO:0005102">
    <property type="term" value="F:signaling receptor binding"/>
    <property type="evidence" value="ECO:0007669"/>
    <property type="project" value="TreeGrafter"/>
</dbReference>
<evidence type="ECO:0000256" key="3">
    <source>
        <dbReference type="ARBA" id="ARBA00023140"/>
    </source>
</evidence>
<keyword evidence="7" id="KW-0653">Protein transport</keyword>
<evidence type="ECO:0000259" key="9">
    <source>
        <dbReference type="Pfam" id="PF04695"/>
    </source>
</evidence>
<evidence type="ECO:0000313" key="11">
    <source>
        <dbReference type="Proteomes" id="UP001278766"/>
    </source>
</evidence>
<feature type="region of interest" description="Disordered" evidence="8">
    <location>
        <begin position="1"/>
        <end position="38"/>
    </location>
</feature>
<keyword evidence="7" id="KW-0472">Membrane</keyword>
<evidence type="ECO:0000256" key="4">
    <source>
        <dbReference type="ARBA" id="ARBA00029502"/>
    </source>
</evidence>
<dbReference type="Proteomes" id="UP001278766">
    <property type="component" value="Unassembled WGS sequence"/>
</dbReference>
<feature type="region of interest" description="Disordered" evidence="8">
    <location>
        <begin position="191"/>
        <end position="216"/>
    </location>
</feature>
<dbReference type="EMBL" id="JAUEPN010000003">
    <property type="protein sequence ID" value="KAK3297745.1"/>
    <property type="molecule type" value="Genomic_DNA"/>
</dbReference>
<keyword evidence="7" id="KW-0813">Transport</keyword>
<dbReference type="GeneID" id="87837444"/>
<name>A0AAE0HJM9_9PEZI</name>
<keyword evidence="11" id="KW-1185">Reference proteome</keyword>
<feature type="compositionally biased region" description="Basic and acidic residues" evidence="8">
    <location>
        <begin position="94"/>
        <end position="109"/>
    </location>
</feature>
<comment type="caution">
    <text evidence="10">The sequence shown here is derived from an EMBL/GenBank/DDBJ whole genome shotgun (WGS) entry which is preliminary data.</text>
</comment>
<sequence length="351" mass="38552">MGESEEGNKQEVLANPLDQQSATPAPAPEAEQTTPREETLAQAKKFLQDAEVQNTTPERKAEFLKSKGLVDSDIEGLLNEVTQDGRQESQASVAEERIEPPPSKKEDRPPIVTYPEFLTKPERPPPLVTVNRFLNTLYAFGGLSTLVYGASKFVVEPMVHTLTEARISLHDTANQDLTKLVAKLETVVSEIPAPKTKDPRGHPTTTEKHGDDDAVSSYDDPTELFHRDIGIQTSRPSSPQYLHQPLPQQDEAPTAYQSQRLARLTASLKSLNESVDDQGETLGDVHTTMDVLQQDVDKLNAAAAADFVGGFSMYGGANKNEPDDEIKRAKENIRRVKGALLSTRSFPASSR</sequence>
<feature type="compositionally biased region" description="Polar residues" evidence="8">
    <location>
        <begin position="81"/>
        <end position="92"/>
    </location>
</feature>
<gene>
    <name evidence="10" type="ORF">B0H64DRAFT_321142</name>
</gene>
<comment type="similarity">
    <text evidence="1 7">Belongs to the peroxin-14 family.</text>
</comment>
<feature type="region of interest" description="Disordered" evidence="8">
    <location>
        <begin position="47"/>
        <end position="66"/>
    </location>
</feature>
<proteinExistence type="inferred from homology"/>
<dbReference type="Pfam" id="PF04695">
    <property type="entry name" value="Pex14_N"/>
    <property type="match status" value="1"/>
</dbReference>
<dbReference type="PANTHER" id="PTHR23058:SF5">
    <property type="entry name" value="PEROXISOMAL MEMBRANE PROTEIN PEX14"/>
    <property type="match status" value="1"/>
</dbReference>
<evidence type="ECO:0000256" key="6">
    <source>
        <dbReference type="ARBA" id="ARBA00046271"/>
    </source>
</evidence>
<feature type="domain" description="Peroxisome membrane anchor protein Pex14p N-terminal" evidence="9">
    <location>
        <begin position="36"/>
        <end position="80"/>
    </location>
</feature>
<feature type="compositionally biased region" description="Basic and acidic residues" evidence="8">
    <location>
        <begin position="195"/>
        <end position="212"/>
    </location>
</feature>
<reference evidence="10" key="1">
    <citation type="journal article" date="2023" name="Mol. Phylogenet. Evol.">
        <title>Genome-scale phylogeny and comparative genomics of the fungal order Sordariales.</title>
        <authorList>
            <person name="Hensen N."/>
            <person name="Bonometti L."/>
            <person name="Westerberg I."/>
            <person name="Brannstrom I.O."/>
            <person name="Guillou S."/>
            <person name="Cros-Aarteil S."/>
            <person name="Calhoun S."/>
            <person name="Haridas S."/>
            <person name="Kuo A."/>
            <person name="Mondo S."/>
            <person name="Pangilinan J."/>
            <person name="Riley R."/>
            <person name="LaButti K."/>
            <person name="Andreopoulos B."/>
            <person name="Lipzen A."/>
            <person name="Chen C."/>
            <person name="Yan M."/>
            <person name="Daum C."/>
            <person name="Ng V."/>
            <person name="Clum A."/>
            <person name="Steindorff A."/>
            <person name="Ohm R.A."/>
            <person name="Martin F."/>
            <person name="Silar P."/>
            <person name="Natvig D.O."/>
            <person name="Lalanne C."/>
            <person name="Gautier V."/>
            <person name="Ament-Velasquez S.L."/>
            <person name="Kruys A."/>
            <person name="Hutchinson M.I."/>
            <person name="Powell A.J."/>
            <person name="Barry K."/>
            <person name="Miller A.N."/>
            <person name="Grigoriev I.V."/>
            <person name="Debuchy R."/>
            <person name="Gladieux P."/>
            <person name="Hiltunen Thoren M."/>
            <person name="Johannesson H."/>
        </authorList>
    </citation>
    <scope>NUCLEOTIDE SEQUENCE</scope>
    <source>
        <strain evidence="10">CBS 168.71</strain>
    </source>
</reference>
<keyword evidence="2" id="KW-0811">Translocation</keyword>
<feature type="compositionally biased region" description="Low complexity" evidence="8">
    <location>
        <begin position="22"/>
        <end position="33"/>
    </location>
</feature>
<dbReference type="GO" id="GO:0016560">
    <property type="term" value="P:protein import into peroxisome matrix, docking"/>
    <property type="evidence" value="ECO:0007669"/>
    <property type="project" value="UniProtKB-UniRule"/>
</dbReference>
<comment type="subcellular location">
    <subcellularLocation>
        <location evidence="6 7">Peroxisome membrane</location>
    </subcellularLocation>
</comment>
<dbReference type="AlphaFoldDB" id="A0AAE0HJM9"/>
<organism evidence="10 11">
    <name type="scientific">Chaetomium fimeti</name>
    <dbReference type="NCBI Taxonomy" id="1854472"/>
    <lineage>
        <taxon>Eukaryota</taxon>
        <taxon>Fungi</taxon>
        <taxon>Dikarya</taxon>
        <taxon>Ascomycota</taxon>
        <taxon>Pezizomycotina</taxon>
        <taxon>Sordariomycetes</taxon>
        <taxon>Sordariomycetidae</taxon>
        <taxon>Sordariales</taxon>
        <taxon>Chaetomiaceae</taxon>
        <taxon>Chaetomium</taxon>
    </lineage>
</organism>
<evidence type="ECO:0000256" key="5">
    <source>
        <dbReference type="ARBA" id="ARBA00029691"/>
    </source>
</evidence>
<accession>A0AAE0HJM9</accession>
<dbReference type="RefSeq" id="XP_062661259.1">
    <property type="nucleotide sequence ID" value="XM_062800496.1"/>
</dbReference>
<evidence type="ECO:0000256" key="1">
    <source>
        <dbReference type="ARBA" id="ARBA00005443"/>
    </source>
</evidence>
<feature type="compositionally biased region" description="Basic and acidic residues" evidence="8">
    <location>
        <begin position="57"/>
        <end position="66"/>
    </location>
</feature>
<feature type="region of interest" description="Disordered" evidence="8">
    <location>
        <begin position="81"/>
        <end position="110"/>
    </location>
</feature>
<evidence type="ECO:0000313" key="10">
    <source>
        <dbReference type="EMBL" id="KAK3297745.1"/>
    </source>
</evidence>
<comment type="function">
    <text evidence="7">Component of the PEX13-PEX14 docking complex, a translocon channel that specifically mediates the import of peroxisomal cargo proteins bound to PEX5 receptor. The PEX13-PEX14 docking complex forms a large import pore which can be opened to a diameter of about 9 nm. Mechanistically, PEX5 receptor along with cargo proteins associates with the PEX14 subunit of the PEX13-PEX14 docking complex in the cytosol, leading to the insertion of the receptor into the organelle membrane with the concomitant translocation of the cargo into the peroxisome matrix.</text>
</comment>
<dbReference type="InterPro" id="IPR025655">
    <property type="entry name" value="PEX14"/>
</dbReference>
<dbReference type="GO" id="GO:0005778">
    <property type="term" value="C:peroxisomal membrane"/>
    <property type="evidence" value="ECO:0007669"/>
    <property type="project" value="UniProtKB-SubCell"/>
</dbReference>
<reference evidence="10" key="2">
    <citation type="submission" date="2023-06" db="EMBL/GenBank/DDBJ databases">
        <authorList>
            <consortium name="Lawrence Berkeley National Laboratory"/>
            <person name="Haridas S."/>
            <person name="Hensen N."/>
            <person name="Bonometti L."/>
            <person name="Westerberg I."/>
            <person name="Brannstrom I.O."/>
            <person name="Guillou S."/>
            <person name="Cros-Aarteil S."/>
            <person name="Calhoun S."/>
            <person name="Kuo A."/>
            <person name="Mondo S."/>
            <person name="Pangilinan J."/>
            <person name="Riley R."/>
            <person name="Labutti K."/>
            <person name="Andreopoulos B."/>
            <person name="Lipzen A."/>
            <person name="Chen C."/>
            <person name="Yanf M."/>
            <person name="Daum C."/>
            <person name="Ng V."/>
            <person name="Clum A."/>
            <person name="Steindorff A."/>
            <person name="Ohm R."/>
            <person name="Martin F."/>
            <person name="Silar P."/>
            <person name="Natvig D."/>
            <person name="Lalanne C."/>
            <person name="Gautier V."/>
            <person name="Ament-Velasquez S.L."/>
            <person name="Kruys A."/>
            <person name="Hutchinson M.I."/>
            <person name="Powell A.J."/>
            <person name="Barry K."/>
            <person name="Miller A.N."/>
            <person name="Grigoriev I.V."/>
            <person name="Debuchy R."/>
            <person name="Gladieux P."/>
            <person name="Thoren M.H."/>
            <person name="Johannesson H."/>
        </authorList>
    </citation>
    <scope>NUCLEOTIDE SEQUENCE</scope>
    <source>
        <strain evidence="10">CBS 168.71</strain>
    </source>
</reference>
<evidence type="ECO:0000256" key="7">
    <source>
        <dbReference type="RuleBase" id="RU367032"/>
    </source>
</evidence>
<dbReference type="InterPro" id="IPR036388">
    <property type="entry name" value="WH-like_DNA-bd_sf"/>
</dbReference>
<feature type="region of interest" description="Disordered" evidence="8">
    <location>
        <begin position="232"/>
        <end position="255"/>
    </location>
</feature>
<keyword evidence="3 7" id="KW-0576">Peroxisome</keyword>
<dbReference type="InterPro" id="IPR006785">
    <property type="entry name" value="Pex14_N"/>
</dbReference>
<evidence type="ECO:0000256" key="8">
    <source>
        <dbReference type="SAM" id="MobiDB-lite"/>
    </source>
</evidence>
<dbReference type="Gene3D" id="1.10.10.10">
    <property type="entry name" value="Winged helix-like DNA-binding domain superfamily/Winged helix DNA-binding domain"/>
    <property type="match status" value="1"/>
</dbReference>
<evidence type="ECO:0000256" key="2">
    <source>
        <dbReference type="ARBA" id="ARBA00023010"/>
    </source>
</evidence>